<feature type="domain" description="Biopterin-dependent aromatic amino acid hydroxylase family profile" evidence="9">
    <location>
        <begin position="1"/>
        <end position="342"/>
    </location>
</feature>
<dbReference type="Pfam" id="PF00351">
    <property type="entry name" value="Biopterin_H"/>
    <property type="match status" value="2"/>
</dbReference>
<dbReference type="AlphaFoldDB" id="A0A518VC14"/>
<feature type="binding site" evidence="7">
    <location>
        <position position="220"/>
    </location>
    <ligand>
        <name>Fe cation</name>
        <dbReference type="ChEBI" id="CHEBI:24875"/>
    </ligand>
</feature>
<evidence type="ECO:0000256" key="4">
    <source>
        <dbReference type="ARBA" id="ARBA00023002"/>
    </source>
</evidence>
<keyword evidence="4" id="KW-0560">Oxidoreductase</keyword>
<dbReference type="Proteomes" id="UP000319432">
    <property type="component" value="Chromosome"/>
</dbReference>
<dbReference type="InterPro" id="IPR001273">
    <property type="entry name" value="ArAA_hydroxylase"/>
</dbReference>
<dbReference type="SUPFAM" id="SSF56534">
    <property type="entry name" value="Aromatic aminoacid monoxygenases, catalytic and oligomerization domains"/>
    <property type="match status" value="1"/>
</dbReference>
<evidence type="ECO:0000259" key="9">
    <source>
        <dbReference type="PROSITE" id="PS51410"/>
    </source>
</evidence>
<comment type="cofactor">
    <cofactor evidence="1 7">
        <name>Fe(2+)</name>
        <dbReference type="ChEBI" id="CHEBI:29033"/>
    </cofactor>
</comment>
<evidence type="ECO:0000256" key="5">
    <source>
        <dbReference type="ARBA" id="ARBA00023004"/>
    </source>
</evidence>
<keyword evidence="5 7" id="KW-0408">Iron</keyword>
<evidence type="ECO:0000313" key="11">
    <source>
        <dbReference type="Proteomes" id="UP000319432"/>
    </source>
</evidence>
<reference evidence="10 11" key="1">
    <citation type="submission" date="2018-11" db="EMBL/GenBank/DDBJ databases">
        <title>Phylogenetic determinants of toxin gene distribution in genomes of Brevibacillus laterosporus.</title>
        <authorList>
            <person name="Glare T.R."/>
            <person name="Durrant A."/>
            <person name="Berry C."/>
            <person name="Palma L."/>
            <person name="Ormskirk M."/>
            <person name="Cox M.O."/>
        </authorList>
    </citation>
    <scope>NUCLEOTIDE SEQUENCE [LARGE SCALE GENOMIC DNA]</scope>
    <source>
        <strain evidence="10 11">1821L</strain>
    </source>
</reference>
<dbReference type="PANTHER" id="PTHR11473:SF24">
    <property type="entry name" value="PHENYLALANINE-4-HYDROXYLASE"/>
    <property type="match status" value="1"/>
</dbReference>
<dbReference type="InterPro" id="IPR019774">
    <property type="entry name" value="Aromatic-AA_hydroxylase_C"/>
</dbReference>
<dbReference type="EMBL" id="CP033464">
    <property type="protein sequence ID" value="QDX94525.1"/>
    <property type="molecule type" value="Genomic_DNA"/>
</dbReference>
<evidence type="ECO:0000256" key="3">
    <source>
        <dbReference type="ARBA" id="ARBA00022723"/>
    </source>
</evidence>
<accession>A0A518VC14</accession>
<keyword evidence="8" id="KW-0175">Coiled coil</keyword>
<feature type="binding site" evidence="7">
    <location>
        <position position="135"/>
    </location>
    <ligand>
        <name>Fe cation</name>
        <dbReference type="ChEBI" id="CHEBI:24875"/>
    </ligand>
</feature>
<dbReference type="InterPro" id="IPR036951">
    <property type="entry name" value="ArAA_hydroxylase_sf"/>
</dbReference>
<dbReference type="Gene3D" id="1.10.800.10">
    <property type="entry name" value="Aromatic amino acid hydroxylase"/>
    <property type="match status" value="1"/>
</dbReference>
<dbReference type="InterPro" id="IPR036329">
    <property type="entry name" value="Aro-AA_hydroxylase_C_sf"/>
</dbReference>
<dbReference type="GO" id="GO:0009072">
    <property type="term" value="P:aromatic amino acid metabolic process"/>
    <property type="evidence" value="ECO:0007669"/>
    <property type="project" value="InterPro"/>
</dbReference>
<keyword evidence="11" id="KW-1185">Reference proteome</keyword>
<organism evidence="10 11">
    <name type="scientific">Brevibacillus laterosporus</name>
    <name type="common">Bacillus laterosporus</name>
    <dbReference type="NCBI Taxonomy" id="1465"/>
    <lineage>
        <taxon>Bacteria</taxon>
        <taxon>Bacillati</taxon>
        <taxon>Bacillota</taxon>
        <taxon>Bacilli</taxon>
        <taxon>Bacillales</taxon>
        <taxon>Paenibacillaceae</taxon>
        <taxon>Brevibacillus</taxon>
    </lineage>
</organism>
<dbReference type="GO" id="GO:0005506">
    <property type="term" value="F:iron ion binding"/>
    <property type="evidence" value="ECO:0007669"/>
    <property type="project" value="InterPro"/>
</dbReference>
<name>A0A518VC14_BRELA</name>
<dbReference type="GO" id="GO:0016714">
    <property type="term" value="F:oxidoreductase activity, acting on paired donors, with incorporation or reduction of molecular oxygen, reduced pteridine as one donor, and incorporation of one atom of oxygen"/>
    <property type="evidence" value="ECO:0007669"/>
    <property type="project" value="InterPro"/>
</dbReference>
<evidence type="ECO:0000256" key="2">
    <source>
        <dbReference type="ARBA" id="ARBA00009712"/>
    </source>
</evidence>
<dbReference type="OrthoDB" id="9780502at2"/>
<protein>
    <submittedName>
        <fullName evidence="10">Aromatic amino acid hydroxylase</fullName>
    </submittedName>
</protein>
<feature type="binding site" evidence="7">
    <location>
        <position position="130"/>
    </location>
    <ligand>
        <name>Fe cation</name>
        <dbReference type="ChEBI" id="CHEBI:24875"/>
    </ligand>
</feature>
<evidence type="ECO:0000256" key="6">
    <source>
        <dbReference type="ARBA" id="ARBA00023033"/>
    </source>
</evidence>
<comment type="similarity">
    <text evidence="2">Belongs to the biopterin-dependent aromatic amino acid hydroxylase family.</text>
</comment>
<sequence>MSHIESNFSLVNIPIHLKQFVVDQDYDKYTPVDQAVWRYVMRQNYNFLGKRAHTAYLEGLKASGISIEKIPNILEMNRCLSEIGWGAVSIDGFIPGVAFFDFQAHNILPIACDIRTYDHVAYTPAPDIIHEAAGHSPIIKDEKYREYLKVFGAIGSKAISSRADYELYEAIRYLSIVKEDINATAEQVLAAEEELAQKTAAVTEISEATQLSRLYWWTVEYGLIGEVHNPQIYGAGLLSSVGESMSCLTDEVKKIPFSLDACIETDFDITKPQPQLFVCRDFDQLIEAVLEMKERMALHIGGTESLHKAVKSGQTTTSVYSSGLQVSGTLHHIISDEQGEAIYLATEGPTALAHQNTELVGHDKSYHSHGFSSPIGKIKGVEKPLENWTDEELEAYGLVIGSKTVVCFTSGVEVVGRVSYIDRIENKVVLIGFDECTVRYQERVLFQAEWGIYDMAVGAEIVSVYAGAADREKFQSGTHQPSETQTRRPIYTEEQKRQQQLYQIVRNLRIEEGAEEELPESLQAILQELDASYPTDWLLRLEILEIMLQHQFPEVDCQQLRSQLTAIGEADHELAGLIENGLSLLG</sequence>
<keyword evidence="3 7" id="KW-0479">Metal-binding</keyword>
<gene>
    <name evidence="10" type="ORF">EEL30_20925</name>
</gene>
<evidence type="ECO:0000313" key="10">
    <source>
        <dbReference type="EMBL" id="QDX94525.1"/>
    </source>
</evidence>
<dbReference type="NCBIfam" id="NF010657">
    <property type="entry name" value="PRK14056.1"/>
    <property type="match status" value="1"/>
</dbReference>
<dbReference type="PANTHER" id="PTHR11473">
    <property type="entry name" value="AROMATIC AMINO ACID HYDROXYLASE"/>
    <property type="match status" value="1"/>
</dbReference>
<evidence type="ECO:0000256" key="8">
    <source>
        <dbReference type="SAM" id="Coils"/>
    </source>
</evidence>
<keyword evidence="6" id="KW-0503">Monooxygenase</keyword>
<evidence type="ECO:0000256" key="1">
    <source>
        <dbReference type="ARBA" id="ARBA00001954"/>
    </source>
</evidence>
<proteinExistence type="inferred from homology"/>
<evidence type="ECO:0000256" key="7">
    <source>
        <dbReference type="PIRSR" id="PIRSR601273-2"/>
    </source>
</evidence>
<dbReference type="PROSITE" id="PS51410">
    <property type="entry name" value="BH4_AAA_HYDROXYL_2"/>
    <property type="match status" value="1"/>
</dbReference>
<feature type="coiled-coil region" evidence="8">
    <location>
        <begin position="174"/>
        <end position="201"/>
    </location>
</feature>